<dbReference type="SMART" id="SM00382">
    <property type="entry name" value="AAA"/>
    <property type="match status" value="1"/>
</dbReference>
<dbReference type="InterPro" id="IPR003593">
    <property type="entry name" value="AAA+_ATPase"/>
</dbReference>
<dbReference type="InterPro" id="IPR050130">
    <property type="entry name" value="ClpA_ClpB"/>
</dbReference>
<keyword evidence="2" id="KW-0067">ATP-binding</keyword>
<reference evidence="4" key="1">
    <citation type="submission" date="2020-09" db="EMBL/GenBank/DDBJ databases">
        <title>De no assembly of potato wild relative species, Solanum commersonii.</title>
        <authorList>
            <person name="Cho K."/>
        </authorList>
    </citation>
    <scope>NUCLEOTIDE SEQUENCE</scope>
    <source>
        <strain evidence="4">LZ3.2</strain>
        <tissue evidence="4">Leaf</tissue>
    </source>
</reference>
<proteinExistence type="predicted"/>
<dbReference type="OrthoDB" id="47330at2759"/>
<dbReference type="GO" id="GO:0034605">
    <property type="term" value="P:cellular response to heat"/>
    <property type="evidence" value="ECO:0007669"/>
    <property type="project" value="TreeGrafter"/>
</dbReference>
<keyword evidence="5" id="KW-1185">Reference proteome</keyword>
<gene>
    <name evidence="4" type="ORF">H5410_064180</name>
</gene>
<dbReference type="EMBL" id="JACXVP010000042">
    <property type="protein sequence ID" value="KAG5568798.1"/>
    <property type="molecule type" value="Genomic_DNA"/>
</dbReference>
<dbReference type="AlphaFoldDB" id="A0A9J5W0V1"/>
<dbReference type="PANTHER" id="PTHR11638">
    <property type="entry name" value="ATP-DEPENDENT CLP PROTEASE"/>
    <property type="match status" value="1"/>
</dbReference>
<dbReference type="GO" id="GO:0005737">
    <property type="term" value="C:cytoplasm"/>
    <property type="evidence" value="ECO:0007669"/>
    <property type="project" value="TreeGrafter"/>
</dbReference>
<name>A0A9J5W0V1_SOLCO</name>
<dbReference type="PANTHER" id="PTHR11638:SF18">
    <property type="entry name" value="HEAT SHOCK PROTEIN 104"/>
    <property type="match status" value="1"/>
</dbReference>
<evidence type="ECO:0000256" key="2">
    <source>
        <dbReference type="ARBA" id="ARBA00022840"/>
    </source>
</evidence>
<organism evidence="4 5">
    <name type="scientific">Solanum commersonii</name>
    <name type="common">Commerson's wild potato</name>
    <name type="synonym">Commerson's nightshade</name>
    <dbReference type="NCBI Taxonomy" id="4109"/>
    <lineage>
        <taxon>Eukaryota</taxon>
        <taxon>Viridiplantae</taxon>
        <taxon>Streptophyta</taxon>
        <taxon>Embryophyta</taxon>
        <taxon>Tracheophyta</taxon>
        <taxon>Spermatophyta</taxon>
        <taxon>Magnoliopsida</taxon>
        <taxon>eudicotyledons</taxon>
        <taxon>Gunneridae</taxon>
        <taxon>Pentapetalae</taxon>
        <taxon>asterids</taxon>
        <taxon>lamiids</taxon>
        <taxon>Solanales</taxon>
        <taxon>Solanaceae</taxon>
        <taxon>Solanoideae</taxon>
        <taxon>Solaneae</taxon>
        <taxon>Solanum</taxon>
    </lineage>
</organism>
<dbReference type="InterPro" id="IPR003959">
    <property type="entry name" value="ATPase_AAA_core"/>
</dbReference>
<keyword evidence="1" id="KW-0547">Nucleotide-binding</keyword>
<evidence type="ECO:0000313" key="5">
    <source>
        <dbReference type="Proteomes" id="UP000824120"/>
    </source>
</evidence>
<feature type="domain" description="AAA+ ATPase" evidence="3">
    <location>
        <begin position="46"/>
        <end position="203"/>
    </location>
</feature>
<dbReference type="GO" id="GO:0016887">
    <property type="term" value="F:ATP hydrolysis activity"/>
    <property type="evidence" value="ECO:0007669"/>
    <property type="project" value="InterPro"/>
</dbReference>
<evidence type="ECO:0000256" key="1">
    <source>
        <dbReference type="ARBA" id="ARBA00022741"/>
    </source>
</evidence>
<dbReference type="InterPro" id="IPR027417">
    <property type="entry name" value="P-loop_NTPase"/>
</dbReference>
<dbReference type="SUPFAM" id="SSF52540">
    <property type="entry name" value="P-loop containing nucleoside triphosphate hydrolases"/>
    <property type="match status" value="1"/>
</dbReference>
<evidence type="ECO:0000259" key="3">
    <source>
        <dbReference type="SMART" id="SM00382"/>
    </source>
</evidence>
<sequence length="206" mass="22403">MYRDALLLEAHRHNGGIAALVEQLQNQIHQKDQMISDCSSPREELLESFPVLIGEPGVGKTAISEGLAQRIMQGDVPQALMNQRLISLDMGALIAGAKYHGEFEDRFKALLKEVTESERQIILFIDEIDTVVGAERVGEGLQVGNRTPTNKVNALYNRLALNGLTLGAKSAGLHIAAIDLVDEAAAELKMEITSKPTALDEINHAV</sequence>
<comment type="caution">
    <text evidence="4">The sequence shown here is derived from an EMBL/GenBank/DDBJ whole genome shotgun (WGS) entry which is preliminary data.</text>
</comment>
<dbReference type="Gene3D" id="3.40.50.300">
    <property type="entry name" value="P-loop containing nucleotide triphosphate hydrolases"/>
    <property type="match status" value="1"/>
</dbReference>
<protein>
    <recommendedName>
        <fullName evidence="3">AAA+ ATPase domain-containing protein</fullName>
    </recommendedName>
</protein>
<evidence type="ECO:0000313" key="4">
    <source>
        <dbReference type="EMBL" id="KAG5568798.1"/>
    </source>
</evidence>
<dbReference type="Proteomes" id="UP000824120">
    <property type="component" value="Unassembled WGS sequence"/>
</dbReference>
<accession>A0A9J5W0V1</accession>
<dbReference type="GO" id="GO:0005524">
    <property type="term" value="F:ATP binding"/>
    <property type="evidence" value="ECO:0007669"/>
    <property type="project" value="UniProtKB-KW"/>
</dbReference>
<dbReference type="CDD" id="cd00009">
    <property type="entry name" value="AAA"/>
    <property type="match status" value="1"/>
</dbReference>
<dbReference type="Pfam" id="PF00004">
    <property type="entry name" value="AAA"/>
    <property type="match status" value="1"/>
</dbReference>